<protein>
    <submittedName>
        <fullName evidence="1">(northern house mosquito) hypothetical protein</fullName>
    </submittedName>
</protein>
<sequence>MTRMRELRAHFQCPPPTYEKNTFVVATAMINAEIRTDNFHHFRQRRSLEFYWFYYKWSNLTLLDFSLTLIHHELVDKIQLELTSMNTRIPCLQRLTNCSVMAIGETFVFRGVVFSVFWQKRFFYGFFIPSDTQFSW</sequence>
<name>A0A8D8AQU4_CULPI</name>
<dbReference type="EMBL" id="HBUE01222401">
    <property type="protein sequence ID" value="CAG6540261.1"/>
    <property type="molecule type" value="Transcribed_RNA"/>
</dbReference>
<evidence type="ECO:0000313" key="1">
    <source>
        <dbReference type="EMBL" id="CAG6458887.1"/>
    </source>
</evidence>
<dbReference type="EMBL" id="HBUE01329070">
    <property type="protein sequence ID" value="CAG6592330.1"/>
    <property type="molecule type" value="Transcribed_RNA"/>
</dbReference>
<proteinExistence type="predicted"/>
<organism evidence="1">
    <name type="scientific">Culex pipiens</name>
    <name type="common">House mosquito</name>
    <dbReference type="NCBI Taxonomy" id="7175"/>
    <lineage>
        <taxon>Eukaryota</taxon>
        <taxon>Metazoa</taxon>
        <taxon>Ecdysozoa</taxon>
        <taxon>Arthropoda</taxon>
        <taxon>Hexapoda</taxon>
        <taxon>Insecta</taxon>
        <taxon>Pterygota</taxon>
        <taxon>Neoptera</taxon>
        <taxon>Endopterygota</taxon>
        <taxon>Diptera</taxon>
        <taxon>Nematocera</taxon>
        <taxon>Culicoidea</taxon>
        <taxon>Culicidae</taxon>
        <taxon>Culicinae</taxon>
        <taxon>Culicini</taxon>
        <taxon>Culex</taxon>
        <taxon>Culex</taxon>
    </lineage>
</organism>
<dbReference type="EMBL" id="HBUE01036330">
    <property type="protein sequence ID" value="CAG6458887.1"/>
    <property type="molecule type" value="Transcribed_RNA"/>
</dbReference>
<accession>A0A8D8AQU4</accession>
<dbReference type="AlphaFoldDB" id="A0A8D8AQU4"/>
<reference evidence="1" key="1">
    <citation type="submission" date="2021-05" db="EMBL/GenBank/DDBJ databases">
        <authorList>
            <person name="Alioto T."/>
            <person name="Alioto T."/>
            <person name="Gomez Garrido J."/>
        </authorList>
    </citation>
    <scope>NUCLEOTIDE SEQUENCE</scope>
</reference>